<gene>
    <name evidence="1" type="ORF">G7K_3518-t1</name>
</gene>
<dbReference type="AlphaFoldDB" id="A0A0E9NHN5"/>
<dbReference type="Proteomes" id="UP000033140">
    <property type="component" value="Unassembled WGS sequence"/>
</dbReference>
<accession>A0A0E9NHN5</accession>
<evidence type="ECO:0000313" key="1">
    <source>
        <dbReference type="EMBL" id="GAO49367.1"/>
    </source>
</evidence>
<reference evidence="1 2" key="2">
    <citation type="journal article" date="2014" name="J. Gen. Appl. Microbiol.">
        <title>The early diverging ascomycetous budding yeast Saitoella complicata has three histone deacetylases belonging to the Clr6, Hos2, and Rpd3 lineages.</title>
        <authorList>
            <person name="Nishida H."/>
            <person name="Matsumoto T."/>
            <person name="Kondo S."/>
            <person name="Hamamoto M."/>
            <person name="Yoshikawa H."/>
        </authorList>
    </citation>
    <scope>NUCLEOTIDE SEQUENCE [LARGE SCALE GENOMIC DNA]</scope>
    <source>
        <strain evidence="1 2">NRRL Y-17804</strain>
    </source>
</reference>
<proteinExistence type="predicted"/>
<evidence type="ECO:0000313" key="2">
    <source>
        <dbReference type="Proteomes" id="UP000033140"/>
    </source>
</evidence>
<reference evidence="1 2" key="3">
    <citation type="journal article" date="2015" name="Genome Announc.">
        <title>Draft Genome Sequence of the Archiascomycetous Yeast Saitoella complicata.</title>
        <authorList>
            <person name="Yamauchi K."/>
            <person name="Kondo S."/>
            <person name="Hamamoto M."/>
            <person name="Takahashi Y."/>
            <person name="Ogura Y."/>
            <person name="Hayashi T."/>
            <person name="Nishida H."/>
        </authorList>
    </citation>
    <scope>NUCLEOTIDE SEQUENCE [LARGE SCALE GENOMIC DNA]</scope>
    <source>
        <strain evidence="1 2">NRRL Y-17804</strain>
    </source>
</reference>
<protein>
    <submittedName>
        <fullName evidence="1">Uncharacterized protein</fullName>
    </submittedName>
</protein>
<keyword evidence="2" id="KW-1185">Reference proteome</keyword>
<name>A0A0E9NHN5_SAICN</name>
<organism evidence="1 2">
    <name type="scientific">Saitoella complicata (strain BCRC 22490 / CBS 7301 / JCM 7358 / NBRC 10748 / NRRL Y-17804)</name>
    <dbReference type="NCBI Taxonomy" id="698492"/>
    <lineage>
        <taxon>Eukaryota</taxon>
        <taxon>Fungi</taxon>
        <taxon>Dikarya</taxon>
        <taxon>Ascomycota</taxon>
        <taxon>Taphrinomycotina</taxon>
        <taxon>Taphrinomycotina incertae sedis</taxon>
        <taxon>Saitoella</taxon>
    </lineage>
</organism>
<sequence>MVWNWGAVGGISSRSVSSFAFCLLFKMRPTIQSRDSAVSAVALDRDLNELEGDVLEDSASSRDSVLDISPALLFPRTSPPCAPAGCLWPSEEVSPGEKPGPQMFGIRRISSAVFPSHRSPRWHSYTRRRSLRPLGVLPKASPPCGIEQWLDQQELCMPSALERYEPILEDEQPEPVVEHQRPPSPDPSEMDYCVVDDAAYVGEGGNGQRTYEGELRHTTRLPLGEFGKMIFSLASHLVQM</sequence>
<dbReference type="EMBL" id="BACD03000022">
    <property type="protein sequence ID" value="GAO49367.1"/>
    <property type="molecule type" value="Genomic_DNA"/>
</dbReference>
<reference evidence="1 2" key="1">
    <citation type="journal article" date="2011" name="J. Gen. Appl. Microbiol.">
        <title>Draft genome sequencing of the enigmatic yeast Saitoella complicata.</title>
        <authorList>
            <person name="Nishida H."/>
            <person name="Hamamoto M."/>
            <person name="Sugiyama J."/>
        </authorList>
    </citation>
    <scope>NUCLEOTIDE SEQUENCE [LARGE SCALE GENOMIC DNA]</scope>
    <source>
        <strain evidence="1 2">NRRL Y-17804</strain>
    </source>
</reference>
<comment type="caution">
    <text evidence="1">The sequence shown here is derived from an EMBL/GenBank/DDBJ whole genome shotgun (WGS) entry which is preliminary data.</text>
</comment>